<accession>A0A7C9P9L6</accession>
<dbReference type="AlphaFoldDB" id="A0A7C9P9L6"/>
<evidence type="ECO:0000313" key="2">
    <source>
        <dbReference type="Proteomes" id="UP000483432"/>
    </source>
</evidence>
<evidence type="ECO:0000313" key="1">
    <source>
        <dbReference type="EMBL" id="NDP49499.1"/>
    </source>
</evidence>
<dbReference type="Proteomes" id="UP000483432">
    <property type="component" value="Unassembled WGS sequence"/>
</dbReference>
<reference evidence="1 2" key="1">
    <citation type="submission" date="2019-09" db="EMBL/GenBank/DDBJ databases">
        <title>H2 Metabolism Revealed by Metagenomic Analysis in Subglacial Sediment of East Antarctica.</title>
        <authorList>
            <person name="Yang Z."/>
            <person name="Zhang Y."/>
            <person name="Lv Y."/>
            <person name="Yan W."/>
            <person name="Xiao X."/>
            <person name="Sun B."/>
            <person name="Ma H."/>
        </authorList>
    </citation>
    <scope>NUCLEOTIDE SEQUENCE [LARGE SCALE GENOMIC DNA]</scope>
    <source>
        <strain evidence="1">Bin2_2</strain>
    </source>
</reference>
<organism evidence="1 2">
    <name type="scientific">Sulfuriferula multivorans</name>
    <dbReference type="NCBI Taxonomy" id="1559896"/>
    <lineage>
        <taxon>Bacteria</taxon>
        <taxon>Pseudomonadati</taxon>
        <taxon>Pseudomonadota</taxon>
        <taxon>Betaproteobacteria</taxon>
        <taxon>Nitrosomonadales</taxon>
        <taxon>Sulfuricellaceae</taxon>
        <taxon>Sulfuriferula</taxon>
    </lineage>
</organism>
<dbReference type="EMBL" id="JAAFGW010000288">
    <property type="protein sequence ID" value="NDP49499.1"/>
    <property type="molecule type" value="Genomic_DNA"/>
</dbReference>
<name>A0A7C9P9L6_9PROT</name>
<comment type="caution">
    <text evidence="1">The sequence shown here is derived from an EMBL/GenBank/DDBJ whole genome shotgun (WGS) entry which is preliminary data.</text>
</comment>
<sequence>MSNQQFSVQTGNEGVETKTQQVISRLANLHPEMLWSTFPLGDYDQYAEIDAPDVLVCFGRDEEELDDGLVDPYSTMLGTACEPSVWGISEEAAKIIQCYNRVFIAQYANCDGPRSLASKH</sequence>
<proteinExistence type="predicted"/>
<protein>
    <submittedName>
        <fullName evidence="1">Uncharacterized protein</fullName>
    </submittedName>
</protein>
<gene>
    <name evidence="1" type="ORF">GZ085_14145</name>
</gene>